<feature type="compositionally biased region" description="Low complexity" evidence="1">
    <location>
        <begin position="207"/>
        <end position="224"/>
    </location>
</feature>
<feature type="compositionally biased region" description="Polar residues" evidence="1">
    <location>
        <begin position="236"/>
        <end position="250"/>
    </location>
</feature>
<keyword evidence="3" id="KW-1185">Reference proteome</keyword>
<feature type="region of interest" description="Disordered" evidence="1">
    <location>
        <begin position="231"/>
        <end position="269"/>
    </location>
</feature>
<reference evidence="2" key="1">
    <citation type="submission" date="2023-03" db="EMBL/GenBank/DDBJ databases">
        <title>Massive genome expansion in bonnet fungi (Mycena s.s.) driven by repeated elements and novel gene families across ecological guilds.</title>
        <authorList>
            <consortium name="Lawrence Berkeley National Laboratory"/>
            <person name="Harder C.B."/>
            <person name="Miyauchi S."/>
            <person name="Viragh M."/>
            <person name="Kuo A."/>
            <person name="Thoen E."/>
            <person name="Andreopoulos B."/>
            <person name="Lu D."/>
            <person name="Skrede I."/>
            <person name="Drula E."/>
            <person name="Henrissat B."/>
            <person name="Morin E."/>
            <person name="Kohler A."/>
            <person name="Barry K."/>
            <person name="LaButti K."/>
            <person name="Morin E."/>
            <person name="Salamov A."/>
            <person name="Lipzen A."/>
            <person name="Mereny Z."/>
            <person name="Hegedus B."/>
            <person name="Baldrian P."/>
            <person name="Stursova M."/>
            <person name="Weitz H."/>
            <person name="Taylor A."/>
            <person name="Grigoriev I.V."/>
            <person name="Nagy L.G."/>
            <person name="Martin F."/>
            <person name="Kauserud H."/>
        </authorList>
    </citation>
    <scope>NUCLEOTIDE SEQUENCE</scope>
    <source>
        <strain evidence="2">CBHHK173m</strain>
    </source>
</reference>
<comment type="caution">
    <text evidence="2">The sequence shown here is derived from an EMBL/GenBank/DDBJ whole genome shotgun (WGS) entry which is preliminary data.</text>
</comment>
<evidence type="ECO:0000256" key="1">
    <source>
        <dbReference type="SAM" id="MobiDB-lite"/>
    </source>
</evidence>
<organism evidence="2 3">
    <name type="scientific">Mycena belliarum</name>
    <dbReference type="NCBI Taxonomy" id="1033014"/>
    <lineage>
        <taxon>Eukaryota</taxon>
        <taxon>Fungi</taxon>
        <taxon>Dikarya</taxon>
        <taxon>Basidiomycota</taxon>
        <taxon>Agaricomycotina</taxon>
        <taxon>Agaricomycetes</taxon>
        <taxon>Agaricomycetidae</taxon>
        <taxon>Agaricales</taxon>
        <taxon>Marasmiineae</taxon>
        <taxon>Mycenaceae</taxon>
        <taxon>Mycena</taxon>
    </lineage>
</organism>
<dbReference type="EMBL" id="JARJCN010000039">
    <property type="protein sequence ID" value="KAJ7083954.1"/>
    <property type="molecule type" value="Genomic_DNA"/>
</dbReference>
<dbReference type="Proteomes" id="UP001222325">
    <property type="component" value="Unassembled WGS sequence"/>
</dbReference>
<gene>
    <name evidence="2" type="ORF">B0H15DRAFT_401210</name>
</gene>
<accession>A0AAD6XNQ1</accession>
<name>A0AAD6XNQ1_9AGAR</name>
<dbReference type="AlphaFoldDB" id="A0AAD6XNQ1"/>
<protein>
    <submittedName>
        <fullName evidence="2">Uncharacterized protein</fullName>
    </submittedName>
</protein>
<feature type="region of interest" description="Disordered" evidence="1">
    <location>
        <begin position="205"/>
        <end position="224"/>
    </location>
</feature>
<proteinExistence type="predicted"/>
<evidence type="ECO:0000313" key="2">
    <source>
        <dbReference type="EMBL" id="KAJ7083954.1"/>
    </source>
</evidence>
<evidence type="ECO:0000313" key="3">
    <source>
        <dbReference type="Proteomes" id="UP001222325"/>
    </source>
</evidence>
<sequence>MVFFKPRPPCAPPHDAHGTDWIPSSTSHGTFFGPFHHKNRPAEATELRSIICSSDLPPCWNEFHREICPLLAITPLQSTSPQGPTSDNDSAALQRIMLFGAFVETGLVTAYLQVWPADADLEKSVIIYRVICLNMPGMSDAKVEIKVWSVMVHAIRTYLELRRLYLQKLEEMRTPWNRLRIAASTAIDRLSALAPMLLSSGHSVEKPQLLSPSSSQGSALGSDDLSDVVSSQLSVTGTAADSETSGPQNQVRRRILLNHHSSYERGSST</sequence>